<sequence>MYEATIPIHLSSGESHEIAVRGVGFVPGASEADKVTKESNIDNGYGCTAARPWTDGLRIVMSDALAMVSQEIIDMGDIAVKGVSCRLVEVTNQCMRDVSFEWKLDAFRAEMGLALGRLTLDPWQGSIAPGDTQLVKIQYEGGLQAEILDGTVRLLVRSIEDQPEAEVAYWESHDVNSEEIIAEDPPRGARHEPGMVVGSRLPVHASTTKSIRGRLTPIRNRHEAMLTEIDRTRDAHLEKEPLSESQVIIVTIKGCVAEKSSKDDQLFVPPIPSSMGTTETDKRAPISREGIILSRNVVSGIISESLCSECCQRQFESLDYDPRPFFVEMSSNAGAGHDSEQQDMPLPSVDGASERGDAPLDMSTEEDPTASDVESAVEKNEACLAEDSPVQEEGGNEVQLGGVEAPDEVAEEMGSIDSGRSQGKPPDPSETVHVRRPRMEVPAVHKCGGPAGARPEFQLFADYVLGSAIYALLQESAYGE</sequence>
<dbReference type="AlphaFoldDB" id="A0A8S1J8Y0"/>
<feature type="region of interest" description="Disordered" evidence="1">
    <location>
        <begin position="329"/>
        <end position="378"/>
    </location>
</feature>
<dbReference type="Proteomes" id="UP000708148">
    <property type="component" value="Unassembled WGS sequence"/>
</dbReference>
<evidence type="ECO:0000256" key="1">
    <source>
        <dbReference type="SAM" id="MobiDB-lite"/>
    </source>
</evidence>
<feature type="region of interest" description="Disordered" evidence="1">
    <location>
        <begin position="411"/>
        <end position="450"/>
    </location>
</feature>
<dbReference type="PANTHER" id="PTHR46127">
    <property type="entry name" value="CILIA- AND FLAGELLA-ASSOCIATED PROTEIN 65"/>
    <property type="match status" value="1"/>
</dbReference>
<proteinExistence type="predicted"/>
<dbReference type="EMBL" id="CAJHUC010001865">
    <property type="protein sequence ID" value="CAD7702552.1"/>
    <property type="molecule type" value="Genomic_DNA"/>
</dbReference>
<feature type="compositionally biased region" description="Basic and acidic residues" evidence="1">
    <location>
        <begin position="430"/>
        <end position="439"/>
    </location>
</feature>
<name>A0A8S1J8Y0_9CHLO</name>
<gene>
    <name evidence="2" type="ORF">OSTQU699_LOCUS7909</name>
</gene>
<reference evidence="2" key="1">
    <citation type="submission" date="2020-12" db="EMBL/GenBank/DDBJ databases">
        <authorList>
            <person name="Iha C."/>
        </authorList>
    </citation>
    <scope>NUCLEOTIDE SEQUENCE</scope>
</reference>
<dbReference type="InterPro" id="IPR052614">
    <property type="entry name" value="CFAP65"/>
</dbReference>
<dbReference type="PANTHER" id="PTHR46127:SF1">
    <property type="entry name" value="CILIA- AND FLAGELLA-ASSOCIATED PROTEIN 65"/>
    <property type="match status" value="1"/>
</dbReference>
<protein>
    <submittedName>
        <fullName evidence="2">Uncharacterized protein</fullName>
    </submittedName>
</protein>
<evidence type="ECO:0000313" key="2">
    <source>
        <dbReference type="EMBL" id="CAD7702552.1"/>
    </source>
</evidence>
<keyword evidence="3" id="KW-1185">Reference proteome</keyword>
<organism evidence="2 3">
    <name type="scientific">Ostreobium quekettii</name>
    <dbReference type="NCBI Taxonomy" id="121088"/>
    <lineage>
        <taxon>Eukaryota</taxon>
        <taxon>Viridiplantae</taxon>
        <taxon>Chlorophyta</taxon>
        <taxon>core chlorophytes</taxon>
        <taxon>Ulvophyceae</taxon>
        <taxon>TCBD clade</taxon>
        <taxon>Bryopsidales</taxon>
        <taxon>Ostreobineae</taxon>
        <taxon>Ostreobiaceae</taxon>
        <taxon>Ostreobium</taxon>
    </lineage>
</organism>
<dbReference type="Gene3D" id="2.60.40.10">
    <property type="entry name" value="Immunoglobulins"/>
    <property type="match status" value="1"/>
</dbReference>
<comment type="caution">
    <text evidence="2">The sequence shown here is derived from an EMBL/GenBank/DDBJ whole genome shotgun (WGS) entry which is preliminary data.</text>
</comment>
<evidence type="ECO:0000313" key="3">
    <source>
        <dbReference type="Proteomes" id="UP000708148"/>
    </source>
</evidence>
<accession>A0A8S1J8Y0</accession>
<dbReference type="InterPro" id="IPR013783">
    <property type="entry name" value="Ig-like_fold"/>
</dbReference>